<protein>
    <submittedName>
        <fullName evidence="2">Uncharacterized protein</fullName>
    </submittedName>
</protein>
<feature type="region of interest" description="Disordered" evidence="1">
    <location>
        <begin position="1"/>
        <end position="79"/>
    </location>
</feature>
<proteinExistence type="predicted"/>
<feature type="compositionally biased region" description="Basic and acidic residues" evidence="1">
    <location>
        <begin position="69"/>
        <end position="79"/>
    </location>
</feature>
<evidence type="ECO:0000313" key="2">
    <source>
        <dbReference type="EMBL" id="MBW0539489.1"/>
    </source>
</evidence>
<dbReference type="Proteomes" id="UP000765509">
    <property type="component" value="Unassembled WGS sequence"/>
</dbReference>
<evidence type="ECO:0000313" key="3">
    <source>
        <dbReference type="Proteomes" id="UP000765509"/>
    </source>
</evidence>
<feature type="non-terminal residue" evidence="2">
    <location>
        <position position="1"/>
    </location>
</feature>
<comment type="caution">
    <text evidence="2">The sequence shown here is derived from an EMBL/GenBank/DDBJ whole genome shotgun (WGS) entry which is preliminary data.</text>
</comment>
<evidence type="ECO:0000256" key="1">
    <source>
        <dbReference type="SAM" id="MobiDB-lite"/>
    </source>
</evidence>
<sequence>DVELYASSPLVHKEKLTGSHHTSAYKPRMGHASSSRETIVYDENDKKSLTQSETNGEPRRENLSGCDSNPEHKHNSQTP</sequence>
<organism evidence="2 3">
    <name type="scientific">Austropuccinia psidii MF-1</name>
    <dbReference type="NCBI Taxonomy" id="1389203"/>
    <lineage>
        <taxon>Eukaryota</taxon>
        <taxon>Fungi</taxon>
        <taxon>Dikarya</taxon>
        <taxon>Basidiomycota</taxon>
        <taxon>Pucciniomycotina</taxon>
        <taxon>Pucciniomycetes</taxon>
        <taxon>Pucciniales</taxon>
        <taxon>Sphaerophragmiaceae</taxon>
        <taxon>Austropuccinia</taxon>
    </lineage>
</organism>
<gene>
    <name evidence="2" type="ORF">O181_079204</name>
</gene>
<dbReference type="AlphaFoldDB" id="A0A9Q3FI09"/>
<keyword evidence="3" id="KW-1185">Reference proteome</keyword>
<accession>A0A9Q3FI09</accession>
<reference evidence="2" key="1">
    <citation type="submission" date="2021-03" db="EMBL/GenBank/DDBJ databases">
        <title>Draft genome sequence of rust myrtle Austropuccinia psidii MF-1, a brazilian biotype.</title>
        <authorList>
            <person name="Quecine M.C."/>
            <person name="Pachon D.M.R."/>
            <person name="Bonatelli M.L."/>
            <person name="Correr F.H."/>
            <person name="Franceschini L.M."/>
            <person name="Leite T.F."/>
            <person name="Margarido G.R.A."/>
            <person name="Almeida C.A."/>
            <person name="Ferrarezi J.A."/>
            <person name="Labate C.A."/>
        </authorList>
    </citation>
    <scope>NUCLEOTIDE SEQUENCE</scope>
    <source>
        <strain evidence="2">MF-1</strain>
    </source>
</reference>
<dbReference type="EMBL" id="AVOT02044120">
    <property type="protein sequence ID" value="MBW0539489.1"/>
    <property type="molecule type" value="Genomic_DNA"/>
</dbReference>
<name>A0A9Q3FI09_9BASI</name>